<dbReference type="PANTHER" id="PTHR47074">
    <property type="entry name" value="BNAC02G40300D PROTEIN"/>
    <property type="match status" value="1"/>
</dbReference>
<gene>
    <name evidence="3" type="ORF">Cgig2_029944</name>
</gene>
<dbReference type="InterPro" id="IPR002156">
    <property type="entry name" value="RNaseH_domain"/>
</dbReference>
<dbReference type="EMBL" id="JAKOGI010001000">
    <property type="protein sequence ID" value="KAJ8428491.1"/>
    <property type="molecule type" value="Genomic_DNA"/>
</dbReference>
<name>A0A9Q1GZZ2_9CARY</name>
<dbReference type="GO" id="GO:0003676">
    <property type="term" value="F:nucleic acid binding"/>
    <property type="evidence" value="ECO:0007669"/>
    <property type="project" value="InterPro"/>
</dbReference>
<dbReference type="Pfam" id="PF13456">
    <property type="entry name" value="RVT_3"/>
    <property type="match status" value="1"/>
</dbReference>
<dbReference type="PANTHER" id="PTHR47074:SF21">
    <property type="entry name" value="RNASE H TYPE-1 DOMAIN-CONTAINING PROTEIN"/>
    <property type="match status" value="1"/>
</dbReference>
<sequence length="270" mass="30549">MTICLELQRPPRIKLFGWRASIGSLPAAPHISSRVPDFSMTCSVCTHTEDTTTHAILECPLAVQLWGGSGLDTALWSTRHRTLADCVAKARETLDKDSFGDFLAVMWECWNARNRFIFRRPDNNLSVLGKRVIAFVRSFHELQNVELSPHTTPHPNYWSPPMTGIVADNTVGWGFILHDHDAKMLLTIVKHHRGYAGAPAEEARACLYGLLCAHAYGIHNIIVESDCLELIQMLENKSIYDNCISLFARDIISFVQNFDFYSWSFVKRGQ</sequence>
<dbReference type="InterPro" id="IPR044730">
    <property type="entry name" value="RNase_H-like_dom_plant"/>
</dbReference>
<protein>
    <recommendedName>
        <fullName evidence="5">RNase H type-1 domain-containing protein</fullName>
    </recommendedName>
</protein>
<evidence type="ECO:0000313" key="3">
    <source>
        <dbReference type="EMBL" id="KAJ8428491.1"/>
    </source>
</evidence>
<evidence type="ECO:0008006" key="5">
    <source>
        <dbReference type="Google" id="ProtNLM"/>
    </source>
</evidence>
<dbReference type="Proteomes" id="UP001153076">
    <property type="component" value="Unassembled WGS sequence"/>
</dbReference>
<feature type="domain" description="RNase H type-1" evidence="1">
    <location>
        <begin position="171"/>
        <end position="269"/>
    </location>
</feature>
<proteinExistence type="predicted"/>
<accession>A0A9Q1GZZ2</accession>
<dbReference type="AlphaFoldDB" id="A0A9Q1GZZ2"/>
<dbReference type="InterPro" id="IPR026960">
    <property type="entry name" value="RVT-Znf"/>
</dbReference>
<comment type="caution">
    <text evidence="3">The sequence shown here is derived from an EMBL/GenBank/DDBJ whole genome shotgun (WGS) entry which is preliminary data.</text>
</comment>
<organism evidence="3 4">
    <name type="scientific">Carnegiea gigantea</name>
    <dbReference type="NCBI Taxonomy" id="171969"/>
    <lineage>
        <taxon>Eukaryota</taxon>
        <taxon>Viridiplantae</taxon>
        <taxon>Streptophyta</taxon>
        <taxon>Embryophyta</taxon>
        <taxon>Tracheophyta</taxon>
        <taxon>Spermatophyta</taxon>
        <taxon>Magnoliopsida</taxon>
        <taxon>eudicotyledons</taxon>
        <taxon>Gunneridae</taxon>
        <taxon>Pentapetalae</taxon>
        <taxon>Caryophyllales</taxon>
        <taxon>Cactineae</taxon>
        <taxon>Cactaceae</taxon>
        <taxon>Cactoideae</taxon>
        <taxon>Echinocereeae</taxon>
        <taxon>Carnegiea</taxon>
    </lineage>
</organism>
<feature type="domain" description="Reverse transcriptase zinc-binding" evidence="2">
    <location>
        <begin position="8"/>
        <end position="66"/>
    </location>
</feature>
<evidence type="ECO:0000259" key="1">
    <source>
        <dbReference type="Pfam" id="PF13456"/>
    </source>
</evidence>
<keyword evidence="4" id="KW-1185">Reference proteome</keyword>
<dbReference type="OrthoDB" id="1407557at2759"/>
<dbReference type="CDD" id="cd06222">
    <property type="entry name" value="RNase_H_like"/>
    <property type="match status" value="1"/>
</dbReference>
<dbReference type="GO" id="GO:0004523">
    <property type="term" value="F:RNA-DNA hybrid ribonuclease activity"/>
    <property type="evidence" value="ECO:0007669"/>
    <property type="project" value="InterPro"/>
</dbReference>
<reference evidence="3" key="1">
    <citation type="submission" date="2022-04" db="EMBL/GenBank/DDBJ databases">
        <title>Carnegiea gigantea Genome sequencing and assembly v2.</title>
        <authorList>
            <person name="Copetti D."/>
            <person name="Sanderson M.J."/>
            <person name="Burquez A."/>
            <person name="Wojciechowski M.F."/>
        </authorList>
    </citation>
    <scope>NUCLEOTIDE SEQUENCE</scope>
    <source>
        <strain evidence="3">SGP5-SGP5p</strain>
        <tissue evidence="3">Aerial part</tissue>
    </source>
</reference>
<dbReference type="InterPro" id="IPR052929">
    <property type="entry name" value="RNase_H-like_EbsB-rel"/>
</dbReference>
<evidence type="ECO:0000259" key="2">
    <source>
        <dbReference type="Pfam" id="PF13966"/>
    </source>
</evidence>
<dbReference type="Pfam" id="PF13966">
    <property type="entry name" value="zf-RVT"/>
    <property type="match status" value="1"/>
</dbReference>
<evidence type="ECO:0000313" key="4">
    <source>
        <dbReference type="Proteomes" id="UP001153076"/>
    </source>
</evidence>